<feature type="transmembrane region" description="Helical" evidence="7">
    <location>
        <begin position="117"/>
        <end position="136"/>
    </location>
</feature>
<dbReference type="InParanoid" id="F5YDX8"/>
<keyword evidence="3" id="KW-1003">Cell membrane</keyword>
<keyword evidence="6 7" id="KW-0472">Membrane</keyword>
<dbReference type="GO" id="GO:0005886">
    <property type="term" value="C:plasma membrane"/>
    <property type="evidence" value="ECO:0007669"/>
    <property type="project" value="UniProtKB-SubCell"/>
</dbReference>
<dbReference type="OrthoDB" id="356811at2"/>
<protein>
    <submittedName>
        <fullName evidence="9">ABC transporter, permease protein</fullName>
    </submittedName>
</protein>
<dbReference type="EMBL" id="CP001841">
    <property type="protein sequence ID" value="AEF82912.1"/>
    <property type="molecule type" value="Genomic_DNA"/>
</dbReference>
<dbReference type="RefSeq" id="WP_015710440.1">
    <property type="nucleotide sequence ID" value="NC_015577.1"/>
</dbReference>
<evidence type="ECO:0000256" key="5">
    <source>
        <dbReference type="ARBA" id="ARBA00022989"/>
    </source>
</evidence>
<feature type="transmembrane region" description="Helical" evidence="7">
    <location>
        <begin position="261"/>
        <end position="280"/>
    </location>
</feature>
<evidence type="ECO:0000256" key="4">
    <source>
        <dbReference type="ARBA" id="ARBA00022692"/>
    </source>
</evidence>
<reference evidence="10" key="1">
    <citation type="submission" date="2009-12" db="EMBL/GenBank/DDBJ databases">
        <title>Complete sequence of Treponema azotonutricium strain ZAS-9.</title>
        <authorList>
            <person name="Tetu S.G."/>
            <person name="Matson E."/>
            <person name="Ren Q."/>
            <person name="Seshadri R."/>
            <person name="Elbourne L."/>
            <person name="Hassan K.A."/>
            <person name="Durkin A."/>
            <person name="Radune D."/>
            <person name="Mohamoud Y."/>
            <person name="Shay R."/>
            <person name="Jin S."/>
            <person name="Zhang X."/>
            <person name="Lucey K."/>
            <person name="Ballor N.R."/>
            <person name="Ottesen E."/>
            <person name="Rosenthal R."/>
            <person name="Allen A."/>
            <person name="Leadbetter J.R."/>
            <person name="Paulsen I.T."/>
        </authorList>
    </citation>
    <scope>NUCLEOTIDE SEQUENCE [LARGE SCALE GENOMIC DNA]</scope>
    <source>
        <strain evidence="10">ATCC BAA-888 / DSM 13862 / ZAS-9</strain>
    </source>
</reference>
<dbReference type="KEGG" id="taz:TREAZ_1578"/>
<evidence type="ECO:0000256" key="1">
    <source>
        <dbReference type="ARBA" id="ARBA00004651"/>
    </source>
</evidence>
<dbReference type="STRING" id="545695.TREAZ_1578"/>
<dbReference type="GO" id="GO:0055085">
    <property type="term" value="P:transmembrane transport"/>
    <property type="evidence" value="ECO:0007669"/>
    <property type="project" value="InterPro"/>
</dbReference>
<keyword evidence="2 7" id="KW-0813">Transport</keyword>
<sequence length="295" mass="33497">MNKDVQERLRIGIKSDPIGFLFIHGTLLIAIILTAYPLFYVLLLAVMPYKNFVQTTIHFLPNGFTTIYFKQIFSDANLPSGFIVSIFRTAVGTILSVVFTMMAAYALSSKRLRLSRALSIFFLIPMFFSAGIIPFYLTVNAFKLTNTFWSMIFPNICMPMWFFVARANLSSYPQEILEAAHIDGAGQLRIFWRIVWPTNTPIIATIAMMYGVFHWNEYFYTRILVHKNLWTAPVHLYNLIQQQRLLSSLGIGAVMTEPLCYQAAVSACLILPILIVYPFLQRFIVSGLTAGSVKG</sequence>
<dbReference type="InterPro" id="IPR035906">
    <property type="entry name" value="MetI-like_sf"/>
</dbReference>
<dbReference type="Gene3D" id="1.10.3720.10">
    <property type="entry name" value="MetI-like"/>
    <property type="match status" value="1"/>
</dbReference>
<keyword evidence="5 7" id="KW-1133">Transmembrane helix</keyword>
<dbReference type="HOGENOM" id="CLU_016047_1_0_12"/>
<organism evidence="9 10">
    <name type="scientific">Leadbettera azotonutricia (strain ATCC BAA-888 / DSM 13862 / ZAS-9)</name>
    <name type="common">Treponema azotonutricium</name>
    <dbReference type="NCBI Taxonomy" id="545695"/>
    <lineage>
        <taxon>Bacteria</taxon>
        <taxon>Pseudomonadati</taxon>
        <taxon>Spirochaetota</taxon>
        <taxon>Spirochaetia</taxon>
        <taxon>Spirochaetales</taxon>
        <taxon>Breznakiellaceae</taxon>
        <taxon>Leadbettera</taxon>
    </lineage>
</organism>
<evidence type="ECO:0000259" key="8">
    <source>
        <dbReference type="PROSITE" id="PS50928"/>
    </source>
</evidence>
<feature type="transmembrane region" description="Helical" evidence="7">
    <location>
        <begin position="21"/>
        <end position="43"/>
    </location>
</feature>
<feature type="transmembrane region" description="Helical" evidence="7">
    <location>
        <begin position="148"/>
        <end position="169"/>
    </location>
</feature>
<evidence type="ECO:0000313" key="9">
    <source>
        <dbReference type="EMBL" id="AEF82912.1"/>
    </source>
</evidence>
<reference evidence="9 10" key="2">
    <citation type="journal article" date="2011" name="ISME J.">
        <title>RNA-seq reveals cooperative metabolic interactions between two termite-gut spirochete species in co-culture.</title>
        <authorList>
            <person name="Rosenthal A.Z."/>
            <person name="Matson E.G."/>
            <person name="Eldar A."/>
            <person name="Leadbetter J.R."/>
        </authorList>
    </citation>
    <scope>NUCLEOTIDE SEQUENCE [LARGE SCALE GENOMIC DNA]</scope>
    <source>
        <strain evidence="10">ATCC BAA-888 / DSM 13862 / ZAS-9</strain>
    </source>
</reference>
<comment type="subcellular location">
    <subcellularLocation>
        <location evidence="1 7">Cell membrane</location>
        <topology evidence="1 7">Multi-pass membrane protein</topology>
    </subcellularLocation>
</comment>
<evidence type="ECO:0000256" key="7">
    <source>
        <dbReference type="RuleBase" id="RU363032"/>
    </source>
</evidence>
<accession>F5YDX8</accession>
<dbReference type="PROSITE" id="PS50928">
    <property type="entry name" value="ABC_TM1"/>
    <property type="match status" value="1"/>
</dbReference>
<keyword evidence="4 7" id="KW-0812">Transmembrane</keyword>
<name>F5YDX8_LEAAZ</name>
<proteinExistence type="inferred from homology"/>
<evidence type="ECO:0000256" key="3">
    <source>
        <dbReference type="ARBA" id="ARBA00022475"/>
    </source>
</evidence>
<dbReference type="AlphaFoldDB" id="F5YDX8"/>
<evidence type="ECO:0000313" key="10">
    <source>
        <dbReference type="Proteomes" id="UP000009222"/>
    </source>
</evidence>
<dbReference type="eggNOG" id="COG0395">
    <property type="taxonomic scope" value="Bacteria"/>
</dbReference>
<feature type="transmembrane region" description="Helical" evidence="7">
    <location>
        <begin position="82"/>
        <end position="105"/>
    </location>
</feature>
<dbReference type="SUPFAM" id="SSF161098">
    <property type="entry name" value="MetI-like"/>
    <property type="match status" value="1"/>
</dbReference>
<evidence type="ECO:0000256" key="6">
    <source>
        <dbReference type="ARBA" id="ARBA00023136"/>
    </source>
</evidence>
<comment type="similarity">
    <text evidence="7">Belongs to the binding-protein-dependent transport system permease family.</text>
</comment>
<dbReference type="Pfam" id="PF00528">
    <property type="entry name" value="BPD_transp_1"/>
    <property type="match status" value="1"/>
</dbReference>
<dbReference type="InterPro" id="IPR000515">
    <property type="entry name" value="MetI-like"/>
</dbReference>
<dbReference type="PANTHER" id="PTHR43744:SF9">
    <property type="entry name" value="POLYGALACTURONAN_RHAMNOGALACTURONAN TRANSPORT SYSTEM PERMEASE PROTEIN YTCP"/>
    <property type="match status" value="1"/>
</dbReference>
<dbReference type="Proteomes" id="UP000009222">
    <property type="component" value="Chromosome"/>
</dbReference>
<feature type="transmembrane region" description="Helical" evidence="7">
    <location>
        <begin position="190"/>
        <end position="213"/>
    </location>
</feature>
<dbReference type="CDD" id="cd06261">
    <property type="entry name" value="TM_PBP2"/>
    <property type="match status" value="1"/>
</dbReference>
<evidence type="ECO:0000256" key="2">
    <source>
        <dbReference type="ARBA" id="ARBA00022448"/>
    </source>
</evidence>
<feature type="domain" description="ABC transmembrane type-1" evidence="8">
    <location>
        <begin position="82"/>
        <end position="280"/>
    </location>
</feature>
<gene>
    <name evidence="9" type="ordered locus">TREAZ_1578</name>
</gene>
<keyword evidence="10" id="KW-1185">Reference proteome</keyword>
<dbReference type="PANTHER" id="PTHR43744">
    <property type="entry name" value="ABC TRANSPORTER PERMEASE PROTEIN MG189-RELATED-RELATED"/>
    <property type="match status" value="1"/>
</dbReference>